<dbReference type="AlphaFoldDB" id="A0A5C3LAX5"/>
<feature type="domain" description="PARP alpha-helical" evidence="19">
    <location>
        <begin position="340"/>
        <end position="469"/>
    </location>
</feature>
<evidence type="ECO:0000256" key="3">
    <source>
        <dbReference type="ARBA" id="ARBA00022679"/>
    </source>
</evidence>
<dbReference type="SMART" id="SM00773">
    <property type="entry name" value="WGR"/>
    <property type="match status" value="1"/>
</dbReference>
<dbReference type="SUPFAM" id="SSF47587">
    <property type="entry name" value="Domain of poly(ADP-ribose) polymerase"/>
    <property type="match status" value="1"/>
</dbReference>
<dbReference type="FunFam" id="2.20.140.10:FF:000001">
    <property type="entry name" value="Poly [ADP-ribose] polymerase"/>
    <property type="match status" value="1"/>
</dbReference>
<sequence length="718" mass="78952">MSTLANIVVAVSGTHKGYAQAKIEGIVKDNGGIFSKVVDSATTHLVSTQADVQKASSKVTAAKDAGIPIVSLDWLMKSIEEKKREDEANYALGTVTSKAASVPPTAAPVNTRPKRKATTVPPVEEESEEEKPPAKKSKTVATKAKGKGKAKAKEESEDDAMDEDDDDDKAPVKAATPTPPPAPKMKTVIKKGKAPVDEVCHLAGTHHVYVDASGVVWDATLNQTDIGRNNNKFYYCQLLERDSSPVSYAVFCRWGRVGDRGQSKMYAEGASLGSAMATFDKQMKAKTGKCWNDRAQALGGGKKYAYLERNYDDDDDDEEEDIAEASVGNKVQEPPKAPPKPTIAPQLVKLMELIFNNSFMQQSMLSMSYDSNKLPLGKLSKDTILRGFNLLKQIGEVIGDPVNALQNFSEYGNSQGQILSQLSSRYYTVIPHNFGRNVPPVINTQDRLKDEAQLVENLIDMKISTEIMSASAKDHDVHPVDKQFTSLNLAEALPLNKSSNEFKLLEAYVKKTHGHTHSSRLEVEEIFRVKREEDEVRWDANGWGQWKSNNRKLLWHGSRTTNFSGILSQGLRIAPPEAPVSGYMFDKGIYLADIVSKSANYCCPHISANTGLLLLCEAQLGDPMYECKNSDYYAATSCKKADAIATKGLGRTVPQQWEDASAIHPDLAGIQVPKVTGSETNITGNSSDLQGLCLQYNEYIVYNVSQVKLRYLFRVKWL</sequence>
<dbReference type="InterPro" id="IPR001357">
    <property type="entry name" value="BRCT_dom"/>
</dbReference>
<feature type="domain" description="PARP catalytic" evidence="18">
    <location>
        <begin position="478"/>
        <end position="718"/>
    </location>
</feature>
<dbReference type="FunFam" id="3.90.228.10:FF:000002">
    <property type="entry name" value="Poly [ADP-ribose] polymerase"/>
    <property type="match status" value="1"/>
</dbReference>
<feature type="domain" description="BRCT" evidence="17">
    <location>
        <begin position="1"/>
        <end position="92"/>
    </location>
</feature>
<accession>A0A5C3LAX5</accession>
<feature type="compositionally biased region" description="Acidic residues" evidence="16">
    <location>
        <begin position="155"/>
        <end position="168"/>
    </location>
</feature>
<reference evidence="21 22" key="1">
    <citation type="journal article" date="2019" name="Nat. Ecol. Evol.">
        <title>Megaphylogeny resolves global patterns of mushroom evolution.</title>
        <authorList>
            <person name="Varga T."/>
            <person name="Krizsan K."/>
            <person name="Foldi C."/>
            <person name="Dima B."/>
            <person name="Sanchez-Garcia M."/>
            <person name="Sanchez-Ramirez S."/>
            <person name="Szollosi G.J."/>
            <person name="Szarkandi J.G."/>
            <person name="Papp V."/>
            <person name="Albert L."/>
            <person name="Andreopoulos W."/>
            <person name="Angelini C."/>
            <person name="Antonin V."/>
            <person name="Barry K.W."/>
            <person name="Bougher N.L."/>
            <person name="Buchanan P."/>
            <person name="Buyck B."/>
            <person name="Bense V."/>
            <person name="Catcheside P."/>
            <person name="Chovatia M."/>
            <person name="Cooper J."/>
            <person name="Damon W."/>
            <person name="Desjardin D."/>
            <person name="Finy P."/>
            <person name="Geml J."/>
            <person name="Haridas S."/>
            <person name="Hughes K."/>
            <person name="Justo A."/>
            <person name="Karasinski D."/>
            <person name="Kautmanova I."/>
            <person name="Kiss B."/>
            <person name="Kocsube S."/>
            <person name="Kotiranta H."/>
            <person name="LaButti K.M."/>
            <person name="Lechner B.E."/>
            <person name="Liimatainen K."/>
            <person name="Lipzen A."/>
            <person name="Lukacs Z."/>
            <person name="Mihaltcheva S."/>
            <person name="Morgado L.N."/>
            <person name="Niskanen T."/>
            <person name="Noordeloos M.E."/>
            <person name="Ohm R.A."/>
            <person name="Ortiz-Santana B."/>
            <person name="Ovrebo C."/>
            <person name="Racz N."/>
            <person name="Riley R."/>
            <person name="Savchenko A."/>
            <person name="Shiryaev A."/>
            <person name="Soop K."/>
            <person name="Spirin V."/>
            <person name="Szebenyi C."/>
            <person name="Tomsovsky M."/>
            <person name="Tulloss R.E."/>
            <person name="Uehling J."/>
            <person name="Grigoriev I.V."/>
            <person name="Vagvolgyi C."/>
            <person name="Papp T."/>
            <person name="Martin F.M."/>
            <person name="Miettinen O."/>
            <person name="Hibbett D.S."/>
            <person name="Nagy L.G."/>
        </authorList>
    </citation>
    <scope>NUCLEOTIDE SEQUENCE [LARGE SCALE GENOMIC DNA]</scope>
    <source>
        <strain evidence="21 22">CBS 121175</strain>
    </source>
</reference>
<keyword evidence="7" id="KW-0013">ADP-ribosylation</keyword>
<keyword evidence="9" id="KW-0862">Zinc</keyword>
<keyword evidence="2 15" id="KW-0328">Glycosyltransferase</keyword>
<dbReference type="InterPro" id="IPR036616">
    <property type="entry name" value="Poly(ADP-ribose)pol_reg_dom_sf"/>
</dbReference>
<evidence type="ECO:0000256" key="4">
    <source>
        <dbReference type="ARBA" id="ARBA00022695"/>
    </source>
</evidence>
<dbReference type="SUPFAM" id="SSF52113">
    <property type="entry name" value="BRCT domain"/>
    <property type="match status" value="1"/>
</dbReference>
<evidence type="ECO:0000256" key="14">
    <source>
        <dbReference type="ARBA" id="ARBA00033987"/>
    </source>
</evidence>
<evidence type="ECO:0000256" key="5">
    <source>
        <dbReference type="ARBA" id="ARBA00022723"/>
    </source>
</evidence>
<evidence type="ECO:0000256" key="9">
    <source>
        <dbReference type="ARBA" id="ARBA00022833"/>
    </source>
</evidence>
<dbReference type="PANTHER" id="PTHR10459:SF60">
    <property type="entry name" value="POLY [ADP-RIBOSE] POLYMERASE 2"/>
    <property type="match status" value="1"/>
</dbReference>
<gene>
    <name evidence="21" type="ORF">FA15DRAFT_663320</name>
</gene>
<protein>
    <recommendedName>
        <fullName evidence="15">Poly [ADP-ribose] polymerase</fullName>
        <shortName evidence="15">PARP</shortName>
        <ecNumber evidence="15">2.4.2.-</ecNumber>
    </recommendedName>
</protein>
<dbReference type="Proteomes" id="UP000307440">
    <property type="component" value="Unassembled WGS sequence"/>
</dbReference>
<dbReference type="Gene3D" id="2.20.140.10">
    <property type="entry name" value="WGR domain"/>
    <property type="match status" value="1"/>
</dbReference>
<organism evidence="21 22">
    <name type="scientific">Coprinopsis marcescibilis</name>
    <name type="common">Agaric fungus</name>
    <name type="synonym">Psathyrella marcescibilis</name>
    <dbReference type="NCBI Taxonomy" id="230819"/>
    <lineage>
        <taxon>Eukaryota</taxon>
        <taxon>Fungi</taxon>
        <taxon>Dikarya</taxon>
        <taxon>Basidiomycota</taxon>
        <taxon>Agaricomycotina</taxon>
        <taxon>Agaricomycetes</taxon>
        <taxon>Agaricomycetidae</taxon>
        <taxon>Agaricales</taxon>
        <taxon>Agaricineae</taxon>
        <taxon>Psathyrellaceae</taxon>
        <taxon>Coprinopsis</taxon>
    </lineage>
</organism>
<dbReference type="PROSITE" id="PS51059">
    <property type="entry name" value="PARP_CATALYTIC"/>
    <property type="match status" value="1"/>
</dbReference>
<evidence type="ECO:0000256" key="12">
    <source>
        <dbReference type="ARBA" id="ARBA00023242"/>
    </source>
</evidence>
<dbReference type="GO" id="GO:0016779">
    <property type="term" value="F:nucleotidyltransferase activity"/>
    <property type="evidence" value="ECO:0007669"/>
    <property type="project" value="UniProtKB-KW"/>
</dbReference>
<dbReference type="Pfam" id="PF00644">
    <property type="entry name" value="PARP"/>
    <property type="match status" value="1"/>
</dbReference>
<keyword evidence="12" id="KW-0539">Nucleus</keyword>
<evidence type="ECO:0000313" key="21">
    <source>
        <dbReference type="EMBL" id="TFK29997.1"/>
    </source>
</evidence>
<dbReference type="InterPro" id="IPR012317">
    <property type="entry name" value="Poly(ADP-ribose)pol_cat_dom"/>
</dbReference>
<dbReference type="STRING" id="230819.A0A5C3LAX5"/>
<dbReference type="GO" id="GO:0003677">
    <property type="term" value="F:DNA binding"/>
    <property type="evidence" value="ECO:0007669"/>
    <property type="project" value="UniProtKB-KW"/>
</dbReference>
<feature type="compositionally biased region" description="Basic residues" evidence="16">
    <location>
        <begin position="134"/>
        <end position="150"/>
    </location>
</feature>
<dbReference type="GO" id="GO:0003950">
    <property type="term" value="F:NAD+ poly-ADP-ribosyltransferase activity"/>
    <property type="evidence" value="ECO:0007669"/>
    <property type="project" value="UniProtKB-UniRule"/>
</dbReference>
<dbReference type="InterPro" id="IPR036420">
    <property type="entry name" value="BRCT_dom_sf"/>
</dbReference>
<dbReference type="Pfam" id="PF00533">
    <property type="entry name" value="BRCT"/>
    <property type="match status" value="1"/>
</dbReference>
<comment type="subcellular location">
    <subcellularLocation>
        <location evidence="1">Nucleus</location>
    </subcellularLocation>
</comment>
<dbReference type="GO" id="GO:0006302">
    <property type="term" value="P:double-strand break repair"/>
    <property type="evidence" value="ECO:0007669"/>
    <property type="project" value="TreeGrafter"/>
</dbReference>
<name>A0A5C3LAX5_COPMA</name>
<dbReference type="PROSITE" id="PS50172">
    <property type="entry name" value="BRCT"/>
    <property type="match status" value="1"/>
</dbReference>
<evidence type="ECO:0000256" key="6">
    <source>
        <dbReference type="ARBA" id="ARBA00022737"/>
    </source>
</evidence>
<feature type="region of interest" description="Disordered" evidence="16">
    <location>
        <begin position="313"/>
        <end position="342"/>
    </location>
</feature>
<feature type="compositionally biased region" description="Acidic residues" evidence="16">
    <location>
        <begin position="313"/>
        <end position="323"/>
    </location>
</feature>
<evidence type="ECO:0000259" key="20">
    <source>
        <dbReference type="PROSITE" id="PS51977"/>
    </source>
</evidence>
<proteinExistence type="inferred from homology"/>
<keyword evidence="5" id="KW-0479">Metal-binding</keyword>
<dbReference type="Pfam" id="PF05406">
    <property type="entry name" value="WGR"/>
    <property type="match status" value="1"/>
</dbReference>
<keyword evidence="8" id="KW-0863">Zinc-finger</keyword>
<comment type="catalytic activity">
    <reaction evidence="14">
        <text>NAD(+) + (ADP-D-ribosyl)n-acceptor = nicotinamide + (ADP-D-ribosyl)n+1-acceptor + H(+).</text>
        <dbReference type="EC" id="2.4.2.30"/>
    </reaction>
</comment>
<dbReference type="Gene3D" id="3.90.228.10">
    <property type="match status" value="1"/>
</dbReference>
<keyword evidence="6" id="KW-0677">Repeat</keyword>
<dbReference type="SMART" id="SM00292">
    <property type="entry name" value="BRCT"/>
    <property type="match status" value="1"/>
</dbReference>
<dbReference type="EC" id="2.4.2.-" evidence="15"/>
<keyword evidence="22" id="KW-1185">Reference proteome</keyword>
<dbReference type="Pfam" id="PF02877">
    <property type="entry name" value="PARP_reg"/>
    <property type="match status" value="1"/>
</dbReference>
<evidence type="ECO:0000256" key="2">
    <source>
        <dbReference type="ARBA" id="ARBA00022676"/>
    </source>
</evidence>
<dbReference type="PROSITE" id="PS51060">
    <property type="entry name" value="PARP_ALPHA_HD"/>
    <property type="match status" value="1"/>
</dbReference>
<dbReference type="GO" id="GO:1990404">
    <property type="term" value="F:NAD+-protein mono-ADP-ribosyltransferase activity"/>
    <property type="evidence" value="ECO:0007669"/>
    <property type="project" value="TreeGrafter"/>
</dbReference>
<evidence type="ECO:0000256" key="11">
    <source>
        <dbReference type="ARBA" id="ARBA00023125"/>
    </source>
</evidence>
<keyword evidence="4" id="KW-0548">Nucleotidyltransferase</keyword>
<evidence type="ECO:0000256" key="16">
    <source>
        <dbReference type="SAM" id="MobiDB-lite"/>
    </source>
</evidence>
<keyword evidence="3 15" id="KW-0808">Transferase</keyword>
<dbReference type="Gene3D" id="1.20.142.10">
    <property type="entry name" value="Poly(ADP-ribose) polymerase, regulatory domain"/>
    <property type="match status" value="1"/>
</dbReference>
<dbReference type="SUPFAM" id="SSF56399">
    <property type="entry name" value="ADP-ribosylation"/>
    <property type="match status" value="1"/>
</dbReference>
<dbReference type="GO" id="GO:0070212">
    <property type="term" value="P:protein poly-ADP-ribosylation"/>
    <property type="evidence" value="ECO:0007669"/>
    <property type="project" value="TreeGrafter"/>
</dbReference>
<comment type="similarity">
    <text evidence="13">Belongs to the ARTD/PARP family.</text>
</comment>
<dbReference type="GO" id="GO:0005730">
    <property type="term" value="C:nucleolus"/>
    <property type="evidence" value="ECO:0007669"/>
    <property type="project" value="TreeGrafter"/>
</dbReference>
<dbReference type="InterPro" id="IPR004102">
    <property type="entry name" value="Poly(ADP-ribose)pol_reg_dom"/>
</dbReference>
<evidence type="ECO:0000313" key="22">
    <source>
        <dbReference type="Proteomes" id="UP000307440"/>
    </source>
</evidence>
<evidence type="ECO:0000256" key="15">
    <source>
        <dbReference type="RuleBase" id="RU362114"/>
    </source>
</evidence>
<evidence type="ECO:0000256" key="10">
    <source>
        <dbReference type="ARBA" id="ARBA00023027"/>
    </source>
</evidence>
<keyword evidence="10 15" id="KW-0520">NAD</keyword>
<dbReference type="InterPro" id="IPR050800">
    <property type="entry name" value="ARTD/PARP"/>
</dbReference>
<dbReference type="InterPro" id="IPR008893">
    <property type="entry name" value="WGR_domain"/>
</dbReference>
<evidence type="ECO:0000256" key="8">
    <source>
        <dbReference type="ARBA" id="ARBA00022771"/>
    </source>
</evidence>
<dbReference type="EMBL" id="ML210147">
    <property type="protein sequence ID" value="TFK29997.1"/>
    <property type="molecule type" value="Genomic_DNA"/>
</dbReference>
<dbReference type="FunFam" id="1.20.142.10:FF:000002">
    <property type="entry name" value="Poly [ADP-ribose] polymerase"/>
    <property type="match status" value="1"/>
</dbReference>
<evidence type="ECO:0000259" key="19">
    <source>
        <dbReference type="PROSITE" id="PS51060"/>
    </source>
</evidence>
<dbReference type="OrthoDB" id="2017365at2759"/>
<dbReference type="PANTHER" id="PTHR10459">
    <property type="entry name" value="DNA LIGASE"/>
    <property type="match status" value="1"/>
</dbReference>
<evidence type="ECO:0000256" key="1">
    <source>
        <dbReference type="ARBA" id="ARBA00004123"/>
    </source>
</evidence>
<evidence type="ECO:0000259" key="17">
    <source>
        <dbReference type="PROSITE" id="PS50172"/>
    </source>
</evidence>
<keyword evidence="11" id="KW-0238">DNA-binding</keyword>
<dbReference type="PROSITE" id="PS51977">
    <property type="entry name" value="WGR"/>
    <property type="match status" value="1"/>
</dbReference>
<evidence type="ECO:0000256" key="7">
    <source>
        <dbReference type="ARBA" id="ARBA00022765"/>
    </source>
</evidence>
<evidence type="ECO:0000256" key="13">
    <source>
        <dbReference type="ARBA" id="ARBA00024347"/>
    </source>
</evidence>
<feature type="domain" description="WGR" evidence="20">
    <location>
        <begin position="205"/>
        <end position="304"/>
    </location>
</feature>
<feature type="region of interest" description="Disordered" evidence="16">
    <location>
        <begin position="100"/>
        <end position="187"/>
    </location>
</feature>
<dbReference type="Gene3D" id="3.40.50.10190">
    <property type="entry name" value="BRCT domain"/>
    <property type="match status" value="1"/>
</dbReference>
<dbReference type="SUPFAM" id="SSF142921">
    <property type="entry name" value="WGR domain-like"/>
    <property type="match status" value="1"/>
</dbReference>
<dbReference type="InterPro" id="IPR036930">
    <property type="entry name" value="WGR_dom_sf"/>
</dbReference>
<evidence type="ECO:0000259" key="18">
    <source>
        <dbReference type="PROSITE" id="PS51059"/>
    </source>
</evidence>
<dbReference type="CDD" id="cd01437">
    <property type="entry name" value="parp_like"/>
    <property type="match status" value="1"/>
</dbReference>
<dbReference type="CDD" id="cd07997">
    <property type="entry name" value="WGR_PARP"/>
    <property type="match status" value="1"/>
</dbReference>
<dbReference type="GO" id="GO:0008270">
    <property type="term" value="F:zinc ion binding"/>
    <property type="evidence" value="ECO:0007669"/>
    <property type="project" value="UniProtKB-KW"/>
</dbReference>